<comment type="caution">
    <text evidence="2">The sequence shown here is derived from an EMBL/GenBank/DDBJ whole genome shotgun (WGS) entry which is preliminary data.</text>
</comment>
<protein>
    <submittedName>
        <fullName evidence="2">Uncharacterized protein</fullName>
    </submittedName>
</protein>
<sequence>MDQTVRANHAPATEIGNRDRESMRLVGAGPSLLSRSGSGEARQTGFGPRSHTKNLDLHDVSL</sequence>
<feature type="compositionally biased region" description="Basic and acidic residues" evidence="1">
    <location>
        <begin position="53"/>
        <end position="62"/>
    </location>
</feature>
<dbReference type="AlphaFoldDB" id="A0A8K0T567"/>
<evidence type="ECO:0000313" key="3">
    <source>
        <dbReference type="Proteomes" id="UP000813444"/>
    </source>
</evidence>
<accession>A0A8K0T567</accession>
<organism evidence="2 3">
    <name type="scientific">Stachybotrys elegans</name>
    <dbReference type="NCBI Taxonomy" id="80388"/>
    <lineage>
        <taxon>Eukaryota</taxon>
        <taxon>Fungi</taxon>
        <taxon>Dikarya</taxon>
        <taxon>Ascomycota</taxon>
        <taxon>Pezizomycotina</taxon>
        <taxon>Sordariomycetes</taxon>
        <taxon>Hypocreomycetidae</taxon>
        <taxon>Hypocreales</taxon>
        <taxon>Stachybotryaceae</taxon>
        <taxon>Stachybotrys</taxon>
    </lineage>
</organism>
<evidence type="ECO:0000256" key="1">
    <source>
        <dbReference type="SAM" id="MobiDB-lite"/>
    </source>
</evidence>
<keyword evidence="3" id="KW-1185">Reference proteome</keyword>
<reference evidence="2" key="1">
    <citation type="journal article" date="2021" name="Nat. Commun.">
        <title>Genetic determinants of endophytism in the Arabidopsis root mycobiome.</title>
        <authorList>
            <person name="Mesny F."/>
            <person name="Miyauchi S."/>
            <person name="Thiergart T."/>
            <person name="Pickel B."/>
            <person name="Atanasova L."/>
            <person name="Karlsson M."/>
            <person name="Huettel B."/>
            <person name="Barry K.W."/>
            <person name="Haridas S."/>
            <person name="Chen C."/>
            <person name="Bauer D."/>
            <person name="Andreopoulos W."/>
            <person name="Pangilinan J."/>
            <person name="LaButti K."/>
            <person name="Riley R."/>
            <person name="Lipzen A."/>
            <person name="Clum A."/>
            <person name="Drula E."/>
            <person name="Henrissat B."/>
            <person name="Kohler A."/>
            <person name="Grigoriev I.V."/>
            <person name="Martin F.M."/>
            <person name="Hacquard S."/>
        </authorList>
    </citation>
    <scope>NUCLEOTIDE SEQUENCE</scope>
    <source>
        <strain evidence="2">MPI-CAGE-CH-0235</strain>
    </source>
</reference>
<gene>
    <name evidence="2" type="ORF">B0I35DRAFT_423329</name>
</gene>
<proteinExistence type="predicted"/>
<dbReference type="Proteomes" id="UP000813444">
    <property type="component" value="Unassembled WGS sequence"/>
</dbReference>
<evidence type="ECO:0000313" key="2">
    <source>
        <dbReference type="EMBL" id="KAH7326680.1"/>
    </source>
</evidence>
<feature type="non-terminal residue" evidence="2">
    <location>
        <position position="62"/>
    </location>
</feature>
<feature type="region of interest" description="Disordered" evidence="1">
    <location>
        <begin position="1"/>
        <end position="62"/>
    </location>
</feature>
<name>A0A8K0T567_9HYPO</name>
<dbReference type="EMBL" id="JAGPNK010000002">
    <property type="protein sequence ID" value="KAH7326680.1"/>
    <property type="molecule type" value="Genomic_DNA"/>
</dbReference>